<dbReference type="EMBL" id="CP030759">
    <property type="protein sequence ID" value="AXA35059.1"/>
    <property type="molecule type" value="Genomic_DNA"/>
</dbReference>
<dbReference type="AlphaFoldDB" id="A0A2Z4Y259"/>
<sequence>MFNITSREIEETLAKLEARNVRLREFGFDALRSVQDVVQAALPLSLPLLEIGTGKGRFLTELARHVEQVVSLDQDAAEQRIAQIQAIARGVARKIHFVRADARHLPFPDQAFGSVISMNTFHHVTDPLQVLQEMVRVVGSNGKIVISDFNEEGFDALARLHRSEGREHPRGNAPLSLLAEFLRVRGWHVERRSGHCQDILVAYGPAGCTM</sequence>
<evidence type="ECO:0000313" key="3">
    <source>
        <dbReference type="Proteomes" id="UP000262583"/>
    </source>
</evidence>
<evidence type="ECO:0000259" key="1">
    <source>
        <dbReference type="Pfam" id="PF08241"/>
    </source>
</evidence>
<dbReference type="InterPro" id="IPR013216">
    <property type="entry name" value="Methyltransf_11"/>
</dbReference>
<protein>
    <submittedName>
        <fullName evidence="2">C-27 O-methyltransferase</fullName>
    </submittedName>
</protein>
<dbReference type="GO" id="GO:0032259">
    <property type="term" value="P:methylation"/>
    <property type="evidence" value="ECO:0007669"/>
    <property type="project" value="UniProtKB-KW"/>
</dbReference>
<accession>A0A2Z4Y259</accession>
<keyword evidence="2" id="KW-0489">Methyltransferase</keyword>
<keyword evidence="2" id="KW-0808">Transferase</keyword>
<gene>
    <name evidence="2" type="ORF">BRCON_0282</name>
</gene>
<reference evidence="2 3" key="1">
    <citation type="submission" date="2018-05" db="EMBL/GenBank/DDBJ databases">
        <title>A metagenomic window into the 2 km-deep terrestrial subsurface aquifer revealed taxonomically and functionally diverse microbial community comprising novel uncultured bacterial lineages.</title>
        <authorList>
            <person name="Kadnikov V.V."/>
            <person name="Mardanov A.V."/>
            <person name="Beletsky A.V."/>
            <person name="Banks D."/>
            <person name="Pimenov N.V."/>
            <person name="Frank Y.A."/>
            <person name="Karnachuk O.V."/>
            <person name="Ravin N.V."/>
        </authorList>
    </citation>
    <scope>NUCLEOTIDE SEQUENCE [LARGE SCALE GENOMIC DNA]</scope>
    <source>
        <strain evidence="2">BY</strain>
    </source>
</reference>
<dbReference type="Pfam" id="PF08241">
    <property type="entry name" value="Methyltransf_11"/>
    <property type="match status" value="1"/>
</dbReference>
<evidence type="ECO:0000313" key="2">
    <source>
        <dbReference type="EMBL" id="AXA35059.1"/>
    </source>
</evidence>
<dbReference type="CDD" id="cd02440">
    <property type="entry name" value="AdoMet_MTases"/>
    <property type="match status" value="1"/>
</dbReference>
<proteinExistence type="predicted"/>
<dbReference type="PANTHER" id="PTHR43591">
    <property type="entry name" value="METHYLTRANSFERASE"/>
    <property type="match status" value="1"/>
</dbReference>
<dbReference type="SUPFAM" id="SSF53335">
    <property type="entry name" value="S-adenosyl-L-methionine-dependent methyltransferases"/>
    <property type="match status" value="1"/>
</dbReference>
<name>A0A2Z4Y259_SUMC1</name>
<feature type="domain" description="Methyltransferase type 11" evidence="1">
    <location>
        <begin position="49"/>
        <end position="146"/>
    </location>
</feature>
<dbReference type="Gene3D" id="3.40.50.150">
    <property type="entry name" value="Vaccinia Virus protein VP39"/>
    <property type="match status" value="1"/>
</dbReference>
<dbReference type="InterPro" id="IPR029063">
    <property type="entry name" value="SAM-dependent_MTases_sf"/>
</dbReference>
<dbReference type="Proteomes" id="UP000262583">
    <property type="component" value="Chromosome"/>
</dbReference>
<dbReference type="GO" id="GO:0008757">
    <property type="term" value="F:S-adenosylmethionine-dependent methyltransferase activity"/>
    <property type="evidence" value="ECO:0007669"/>
    <property type="project" value="InterPro"/>
</dbReference>
<dbReference type="KEGG" id="schv:BRCON_0282"/>
<organism evidence="2 3">
    <name type="scientific">Sumerlaea chitinivorans</name>
    <dbReference type="NCBI Taxonomy" id="2250252"/>
    <lineage>
        <taxon>Bacteria</taxon>
        <taxon>Candidatus Sumerlaeota</taxon>
        <taxon>Candidatus Sumerlaeia</taxon>
        <taxon>Candidatus Sumerlaeales</taxon>
        <taxon>Candidatus Sumerlaeaceae</taxon>
        <taxon>Candidatus Sumerlaea</taxon>
    </lineage>
</organism>